<evidence type="ECO:0000259" key="1">
    <source>
        <dbReference type="Pfam" id="PF00646"/>
    </source>
</evidence>
<reference evidence="2" key="1">
    <citation type="submission" date="2020-01" db="EMBL/GenBank/DDBJ databases">
        <title>Genome sequence of Kobresia littledalei, the first chromosome-level genome in the family Cyperaceae.</title>
        <authorList>
            <person name="Qu G."/>
        </authorList>
    </citation>
    <scope>NUCLEOTIDE SEQUENCE</scope>
    <source>
        <strain evidence="2">C.B.Clarke</strain>
        <tissue evidence="2">Leaf</tissue>
    </source>
</reference>
<comment type="caution">
    <text evidence="2">The sequence shown here is derived from an EMBL/GenBank/DDBJ whole genome shotgun (WGS) entry which is preliminary data.</text>
</comment>
<dbReference type="InterPro" id="IPR001810">
    <property type="entry name" value="F-box_dom"/>
</dbReference>
<name>A0A833RF42_9POAL</name>
<feature type="domain" description="F-box" evidence="1">
    <location>
        <begin position="12"/>
        <end position="50"/>
    </location>
</feature>
<proteinExistence type="predicted"/>
<dbReference type="Proteomes" id="UP000623129">
    <property type="component" value="Unassembled WGS sequence"/>
</dbReference>
<evidence type="ECO:0000313" key="2">
    <source>
        <dbReference type="EMBL" id="KAF3340134.1"/>
    </source>
</evidence>
<organism evidence="2 3">
    <name type="scientific">Carex littledalei</name>
    <dbReference type="NCBI Taxonomy" id="544730"/>
    <lineage>
        <taxon>Eukaryota</taxon>
        <taxon>Viridiplantae</taxon>
        <taxon>Streptophyta</taxon>
        <taxon>Embryophyta</taxon>
        <taxon>Tracheophyta</taxon>
        <taxon>Spermatophyta</taxon>
        <taxon>Magnoliopsida</taxon>
        <taxon>Liliopsida</taxon>
        <taxon>Poales</taxon>
        <taxon>Cyperaceae</taxon>
        <taxon>Cyperoideae</taxon>
        <taxon>Cariceae</taxon>
        <taxon>Carex</taxon>
        <taxon>Carex subgen. Euthyceras</taxon>
    </lineage>
</organism>
<dbReference type="Pfam" id="PF00646">
    <property type="entry name" value="F-box"/>
    <property type="match status" value="1"/>
</dbReference>
<gene>
    <name evidence="2" type="ORF">FCM35_KLT15905</name>
</gene>
<accession>A0A833RF42</accession>
<dbReference type="EMBL" id="SWLB01000003">
    <property type="protein sequence ID" value="KAF3340134.1"/>
    <property type="molecule type" value="Genomic_DNA"/>
</dbReference>
<dbReference type="InterPro" id="IPR036047">
    <property type="entry name" value="F-box-like_dom_sf"/>
</dbReference>
<dbReference type="PANTHER" id="PTHR32212:SF234">
    <property type="entry name" value="F-BOX_LRR-REPEAT PROTEIN 13-LIKE"/>
    <property type="match status" value="1"/>
</dbReference>
<dbReference type="OrthoDB" id="677997at2759"/>
<protein>
    <submittedName>
        <fullName evidence="2">F-box/FBD/LRR-repeat protein</fullName>
    </submittedName>
</protein>
<keyword evidence="3" id="KW-1185">Reference proteome</keyword>
<dbReference type="SUPFAM" id="SSF81383">
    <property type="entry name" value="F-box domain"/>
    <property type="match status" value="1"/>
</dbReference>
<sequence length="83" mass="9458">MLMLMHVDVDRISEFVDDLLVPILSLLSTKEAVQISLLAKRFQNLWTAVPVLDFDFDKFCPDVDTLDNLEEDKGEGEGKDEDD</sequence>
<dbReference type="PANTHER" id="PTHR32212">
    <property type="entry name" value="CYCLIN-LIKE F-BOX"/>
    <property type="match status" value="1"/>
</dbReference>
<evidence type="ECO:0000313" key="3">
    <source>
        <dbReference type="Proteomes" id="UP000623129"/>
    </source>
</evidence>
<dbReference type="AlphaFoldDB" id="A0A833RF42"/>